<feature type="non-terminal residue" evidence="3">
    <location>
        <position position="389"/>
    </location>
</feature>
<protein>
    <submittedName>
        <fullName evidence="3">Transcription initiation factor TFIID subunit 2</fullName>
    </submittedName>
</protein>
<evidence type="ECO:0000313" key="4">
    <source>
        <dbReference type="Proteomes" id="UP000243217"/>
    </source>
</evidence>
<organism evidence="3 4">
    <name type="scientific">Thraustotheca clavata</name>
    <dbReference type="NCBI Taxonomy" id="74557"/>
    <lineage>
        <taxon>Eukaryota</taxon>
        <taxon>Sar</taxon>
        <taxon>Stramenopiles</taxon>
        <taxon>Oomycota</taxon>
        <taxon>Saprolegniomycetes</taxon>
        <taxon>Saprolegniales</taxon>
        <taxon>Achlyaceae</taxon>
        <taxon>Thraustotheca</taxon>
    </lineage>
</organism>
<dbReference type="PANTHER" id="PTHR15137:SF9">
    <property type="entry name" value="TRANSCRIPTION INITIATION FACTOR TFIID SUBUNIT 2"/>
    <property type="match status" value="1"/>
</dbReference>
<gene>
    <name evidence="3" type="ORF">THRCLA_00353</name>
</gene>
<dbReference type="GO" id="GO:0006367">
    <property type="term" value="P:transcription initiation at RNA polymerase II promoter"/>
    <property type="evidence" value="ECO:0007669"/>
    <property type="project" value="TreeGrafter"/>
</dbReference>
<dbReference type="GO" id="GO:0000976">
    <property type="term" value="F:transcription cis-regulatory region binding"/>
    <property type="evidence" value="ECO:0007669"/>
    <property type="project" value="TreeGrafter"/>
</dbReference>
<dbReference type="Pfam" id="PF25577">
    <property type="entry name" value="TPR_TAF2_C"/>
    <property type="match status" value="1"/>
</dbReference>
<evidence type="ECO:0000259" key="2">
    <source>
        <dbReference type="Pfam" id="PF25577"/>
    </source>
</evidence>
<evidence type="ECO:0000313" key="3">
    <source>
        <dbReference type="EMBL" id="OQS07649.1"/>
    </source>
</evidence>
<feature type="domain" description="Transcription initiation factor TFIID subunit 2 TPR repeats" evidence="2">
    <location>
        <begin position="266"/>
        <end position="385"/>
    </location>
</feature>
<comment type="caution">
    <text evidence="3">The sequence shown here is derived from an EMBL/GenBank/DDBJ whole genome shotgun (WGS) entry which is preliminary data.</text>
</comment>
<keyword evidence="4" id="KW-1185">Reference proteome</keyword>
<dbReference type="GO" id="GO:0005669">
    <property type="term" value="C:transcription factor TFIID complex"/>
    <property type="evidence" value="ECO:0007669"/>
    <property type="project" value="InterPro"/>
</dbReference>
<feature type="domain" description="Transcription initiation factor TFIID subunit 2 Ig-like" evidence="1">
    <location>
        <begin position="1"/>
        <end position="121"/>
    </location>
</feature>
<evidence type="ECO:0000259" key="1">
    <source>
        <dbReference type="Pfam" id="PF25316"/>
    </source>
</evidence>
<sequence length="389" mass="44572">MPFFTVGFWYNRKQTQAEIVIDQTLLPGCEKYVGNVKITIVEEQSEYVHHKRIEAQRHKWEFPCHSKVRKKRRNRQKLHESDEAYANQISGPGMGLNDTPVYWVKIDPECGWLRHIVMYQPDFNWMEQLLSDSKCIRSRVHAARALALFPLSHEKAHVMACRVLTECMHGLTTHSRRLRAEAAIALGLWQSIHAQETNTDNTSNEWKGMQNLVRIFKDHFFDRNADMPLPNYFLPSGGKVVLESVGADEESTTNRDIQIQDYAEGEYEIKKAIPKALAVVRSLTGFSPPDIEIFLLQLLTQNDNSKNYVEMADESSVAEDCFYLGSLIMALSLLVLEKRGGNKETSKEILRLLHFDDVSPSYNYTITVCCLEALCNLQLAGRLHDNIVP</sequence>
<dbReference type="InterPro" id="IPR057991">
    <property type="entry name" value="TPR_TAF2_C"/>
</dbReference>
<dbReference type="InterPro" id="IPR037813">
    <property type="entry name" value="TAF2"/>
</dbReference>
<dbReference type="STRING" id="74557.A0A1W0ABU3"/>
<name>A0A1W0ABU3_9STRA</name>
<dbReference type="AlphaFoldDB" id="A0A1W0ABU3"/>
<keyword evidence="3" id="KW-0648">Protein biosynthesis</keyword>
<reference evidence="3 4" key="1">
    <citation type="journal article" date="2014" name="Genome Biol. Evol.">
        <title>The secreted proteins of Achlya hypogyna and Thraustotheca clavata identify the ancestral oomycete secretome and reveal gene acquisitions by horizontal gene transfer.</title>
        <authorList>
            <person name="Misner I."/>
            <person name="Blouin N."/>
            <person name="Leonard G."/>
            <person name="Richards T.A."/>
            <person name="Lane C.E."/>
        </authorList>
    </citation>
    <scope>NUCLEOTIDE SEQUENCE [LARGE SCALE GENOMIC DNA]</scope>
    <source>
        <strain evidence="3 4">ATCC 34112</strain>
    </source>
</reference>
<dbReference type="GO" id="GO:0003743">
    <property type="term" value="F:translation initiation factor activity"/>
    <property type="evidence" value="ECO:0007669"/>
    <property type="project" value="UniProtKB-KW"/>
</dbReference>
<dbReference type="GO" id="GO:0016251">
    <property type="term" value="F:RNA polymerase II general transcription initiation factor activity"/>
    <property type="evidence" value="ECO:0007669"/>
    <property type="project" value="TreeGrafter"/>
</dbReference>
<proteinExistence type="predicted"/>
<dbReference type="OrthoDB" id="308861at2759"/>
<dbReference type="Pfam" id="PF25316">
    <property type="entry name" value="TAF2_3rd"/>
    <property type="match status" value="1"/>
</dbReference>
<keyword evidence="3" id="KW-0396">Initiation factor</keyword>
<dbReference type="InterPro" id="IPR057345">
    <property type="entry name" value="Ig-like_TAF2"/>
</dbReference>
<dbReference type="PANTHER" id="PTHR15137">
    <property type="entry name" value="TRANSCRIPTION INITIATION FACTOR TFIID"/>
    <property type="match status" value="1"/>
</dbReference>
<dbReference type="GO" id="GO:0003682">
    <property type="term" value="F:chromatin binding"/>
    <property type="evidence" value="ECO:0007669"/>
    <property type="project" value="TreeGrafter"/>
</dbReference>
<dbReference type="EMBL" id="JNBS01000214">
    <property type="protein sequence ID" value="OQS07649.1"/>
    <property type="molecule type" value="Genomic_DNA"/>
</dbReference>
<accession>A0A1W0ABU3</accession>
<dbReference type="Proteomes" id="UP000243217">
    <property type="component" value="Unassembled WGS sequence"/>
</dbReference>